<dbReference type="GO" id="GO:0008408">
    <property type="term" value="F:3'-5' exonuclease activity"/>
    <property type="evidence" value="ECO:0007669"/>
    <property type="project" value="TreeGrafter"/>
</dbReference>
<dbReference type="Pfam" id="PF00929">
    <property type="entry name" value="RNase_T"/>
    <property type="match status" value="1"/>
</dbReference>
<keyword evidence="5" id="KW-0347">Helicase</keyword>
<accession>A0A381QMT0</accession>
<dbReference type="CDD" id="cd06127">
    <property type="entry name" value="DEDDh"/>
    <property type="match status" value="1"/>
</dbReference>
<evidence type="ECO:0000256" key="10">
    <source>
        <dbReference type="ARBA" id="ARBA00023235"/>
    </source>
</evidence>
<dbReference type="GO" id="GO:0046872">
    <property type="term" value="F:metal ion binding"/>
    <property type="evidence" value="ECO:0007669"/>
    <property type="project" value="UniProtKB-KW"/>
</dbReference>
<evidence type="ECO:0000256" key="6">
    <source>
        <dbReference type="ARBA" id="ARBA00022839"/>
    </source>
</evidence>
<dbReference type="InterPro" id="IPR027417">
    <property type="entry name" value="P-loop_NTPase"/>
</dbReference>
<gene>
    <name evidence="12" type="ORF">METZ01_LOCUS33515</name>
</gene>
<keyword evidence="1" id="KW-0540">Nuclease</keyword>
<keyword evidence="2" id="KW-0479">Metal-binding</keyword>
<dbReference type="GO" id="GO:0003677">
    <property type="term" value="F:DNA binding"/>
    <property type="evidence" value="ECO:0007669"/>
    <property type="project" value="InterPro"/>
</dbReference>
<keyword evidence="3" id="KW-0547">Nucleotide-binding</keyword>
<dbReference type="NCBIfam" id="TIGR00573">
    <property type="entry name" value="dnaq"/>
    <property type="match status" value="1"/>
</dbReference>
<evidence type="ECO:0000256" key="8">
    <source>
        <dbReference type="ARBA" id="ARBA00023004"/>
    </source>
</evidence>
<dbReference type="SUPFAM" id="SSF53098">
    <property type="entry name" value="Ribonuclease H-like"/>
    <property type="match status" value="1"/>
</dbReference>
<evidence type="ECO:0000259" key="11">
    <source>
        <dbReference type="PROSITE" id="PS51193"/>
    </source>
</evidence>
<organism evidence="12">
    <name type="scientific">marine metagenome</name>
    <dbReference type="NCBI Taxonomy" id="408172"/>
    <lineage>
        <taxon>unclassified sequences</taxon>
        <taxon>metagenomes</taxon>
        <taxon>ecological metagenomes</taxon>
    </lineage>
</organism>
<keyword evidence="6" id="KW-0269">Exonuclease</keyword>
<dbReference type="SMART" id="SM00491">
    <property type="entry name" value="HELICc2"/>
    <property type="match status" value="1"/>
</dbReference>
<dbReference type="InterPro" id="IPR012337">
    <property type="entry name" value="RNaseH-like_sf"/>
</dbReference>
<dbReference type="GO" id="GO:0051536">
    <property type="term" value="F:iron-sulfur cluster binding"/>
    <property type="evidence" value="ECO:0007669"/>
    <property type="project" value="UniProtKB-KW"/>
</dbReference>
<dbReference type="EMBL" id="UINC01001437">
    <property type="protein sequence ID" value="SUZ80661.1"/>
    <property type="molecule type" value="Genomic_DNA"/>
</dbReference>
<dbReference type="GO" id="GO:0003887">
    <property type="term" value="F:DNA-directed DNA polymerase activity"/>
    <property type="evidence" value="ECO:0007669"/>
    <property type="project" value="InterPro"/>
</dbReference>
<dbReference type="GO" id="GO:0005524">
    <property type="term" value="F:ATP binding"/>
    <property type="evidence" value="ECO:0007669"/>
    <property type="project" value="UniProtKB-KW"/>
</dbReference>
<evidence type="ECO:0000256" key="1">
    <source>
        <dbReference type="ARBA" id="ARBA00022722"/>
    </source>
</evidence>
<feature type="domain" description="Helicase ATP-binding" evidence="11">
    <location>
        <begin position="257"/>
        <end position="536"/>
    </location>
</feature>
<dbReference type="SMART" id="SM00479">
    <property type="entry name" value="EXOIII"/>
    <property type="match status" value="1"/>
</dbReference>
<sequence>MNRKEILKTINLSRFAAFDFETTGLDPMADRIIEIAAIRFEDGEITDRFVTLVNPGQPISPMITRITGISDEMVRDKPQEEEIIDELLAFLGEDPLVAHNIRFDQGFLKSLCERCNKDEVTNPLYDTLQLGRSLLFDQAVFNLGSLSEFFGLSAQGAHRAEKDTENCGLIFLHLLEELAGYPLKMISKVLTFVKHAEIPNKNLYVDLANELTRRGDLTRGLTETKHDHGLKTNTYRRDGSNDAAEITVEDVFGPEGFLKDVHPNFETRYNQIKYALYTEQTLLKNRGIGVVEAGTGLGKTMAYLFGAFKRSSHVEQEGPTVVSCHTKHLQDQLFYKDLPQLAETMDVPVKAVMMKGRNNYICKTRFDWMIADANTLDEKDVEALLPVMFWLHWTKTGDISECSGFFNSRRTWLKSSFCSEPGFCTGEICNRHRGCYYGQLRQALYRAHTIVVNHSLLLTEADRPGFLPEFNAVIVDEAHNLVKSAYDQFKVEWNEKGTSFLLQGVDPAHPRSMRWNNILQQINNITPGVIQLRDELQDAVKNTQGALKDFMQALRDDNETRFNPAKQYQEKPILGSINKVYAPVTAELLTLKQGLESIFFLLEKTRKSVLEMDPARTDYPVLHSILDRGLETMTTIINSLVRLTEQQDPDWVYWLEGEFRHYGTGRQKLDISLHASLIDVAETLKGTFFKRMDHCVLTSATLKINDSFDYFLRRTGLDDWDNVQTREFLSPFHYMEQVNYHQYGGGRVLSNEPEYIADLVYYLHKKFEKRIMVLFTARKLLSDTAECMRDKPGGRDLPLFAQIRGASRPGIIKGMHRNPNGILFGTNSFWEGVDLPGDLLEILILVKLPFDVPSEPLIKSYSDHISRHGGNSFMEYSLPECAIRFRQGFGRLIRTSYDAGKFICLDNRVVTKRYGEIFQRSLPVEMEVFSEFDTIN</sequence>
<dbReference type="FunFam" id="3.30.420.10:FF:000045">
    <property type="entry name" value="3'-5' exonuclease DinG"/>
    <property type="match status" value="1"/>
</dbReference>
<evidence type="ECO:0000256" key="5">
    <source>
        <dbReference type="ARBA" id="ARBA00022806"/>
    </source>
</evidence>
<dbReference type="GO" id="GO:0005829">
    <property type="term" value="C:cytosol"/>
    <property type="evidence" value="ECO:0007669"/>
    <property type="project" value="TreeGrafter"/>
</dbReference>
<dbReference type="InterPro" id="IPR006555">
    <property type="entry name" value="ATP-dep_Helicase_C"/>
</dbReference>
<dbReference type="SUPFAM" id="SSF52540">
    <property type="entry name" value="P-loop containing nucleoside triphosphate hydrolases"/>
    <property type="match status" value="1"/>
</dbReference>
<name>A0A381QMT0_9ZZZZ</name>
<dbReference type="PROSITE" id="PS51193">
    <property type="entry name" value="HELICASE_ATP_BIND_2"/>
    <property type="match status" value="1"/>
</dbReference>
<reference evidence="12" key="1">
    <citation type="submission" date="2018-05" db="EMBL/GenBank/DDBJ databases">
        <authorList>
            <person name="Lanie J.A."/>
            <person name="Ng W.-L."/>
            <person name="Kazmierczak K.M."/>
            <person name="Andrzejewski T.M."/>
            <person name="Davidsen T.M."/>
            <person name="Wayne K.J."/>
            <person name="Tettelin H."/>
            <person name="Glass J.I."/>
            <person name="Rusch D."/>
            <person name="Podicherti R."/>
            <person name="Tsui H.-C.T."/>
            <person name="Winkler M.E."/>
        </authorList>
    </citation>
    <scope>NUCLEOTIDE SEQUENCE</scope>
</reference>
<dbReference type="InterPro" id="IPR036397">
    <property type="entry name" value="RNaseH_sf"/>
</dbReference>
<dbReference type="InterPro" id="IPR010614">
    <property type="entry name" value="RAD3-like_helicase_DEAD"/>
</dbReference>
<dbReference type="PANTHER" id="PTHR30231:SF4">
    <property type="entry name" value="PROTEIN NEN2"/>
    <property type="match status" value="1"/>
</dbReference>
<keyword evidence="7" id="KW-0067">ATP-binding</keyword>
<dbReference type="Gene3D" id="3.40.50.300">
    <property type="entry name" value="P-loop containing nucleotide triphosphate hydrolases"/>
    <property type="match status" value="2"/>
</dbReference>
<keyword evidence="9" id="KW-0411">Iron-sulfur</keyword>
<keyword evidence="8" id="KW-0408">Iron</keyword>
<dbReference type="Gene3D" id="3.30.420.10">
    <property type="entry name" value="Ribonuclease H-like superfamily/Ribonuclease H"/>
    <property type="match status" value="1"/>
</dbReference>
<dbReference type="PANTHER" id="PTHR30231">
    <property type="entry name" value="DNA POLYMERASE III SUBUNIT EPSILON"/>
    <property type="match status" value="1"/>
</dbReference>
<keyword evidence="4" id="KW-0378">Hydrolase</keyword>
<dbReference type="InterPro" id="IPR006054">
    <property type="entry name" value="DnaQ"/>
</dbReference>
<proteinExistence type="predicted"/>
<dbReference type="InterPro" id="IPR014013">
    <property type="entry name" value="Helic_SF1/SF2_ATP-bd_DinG/Rad3"/>
</dbReference>
<protein>
    <recommendedName>
        <fullName evidence="11">Helicase ATP-binding domain-containing protein</fullName>
    </recommendedName>
</protein>
<evidence type="ECO:0000256" key="7">
    <source>
        <dbReference type="ARBA" id="ARBA00022840"/>
    </source>
</evidence>
<evidence type="ECO:0000256" key="3">
    <source>
        <dbReference type="ARBA" id="ARBA00022741"/>
    </source>
</evidence>
<dbReference type="GO" id="GO:0016818">
    <property type="term" value="F:hydrolase activity, acting on acid anhydrides, in phosphorus-containing anhydrides"/>
    <property type="evidence" value="ECO:0007669"/>
    <property type="project" value="InterPro"/>
</dbReference>
<evidence type="ECO:0000313" key="12">
    <source>
        <dbReference type="EMBL" id="SUZ80661.1"/>
    </source>
</evidence>
<keyword evidence="10" id="KW-0413">Isomerase</keyword>
<dbReference type="GO" id="GO:0006260">
    <property type="term" value="P:DNA replication"/>
    <property type="evidence" value="ECO:0007669"/>
    <property type="project" value="InterPro"/>
</dbReference>
<dbReference type="GO" id="GO:0003678">
    <property type="term" value="F:DNA helicase activity"/>
    <property type="evidence" value="ECO:0007669"/>
    <property type="project" value="InterPro"/>
</dbReference>
<dbReference type="InterPro" id="IPR013520">
    <property type="entry name" value="Ribonucl_H"/>
</dbReference>
<evidence type="ECO:0000256" key="4">
    <source>
        <dbReference type="ARBA" id="ARBA00022801"/>
    </source>
</evidence>
<evidence type="ECO:0000256" key="2">
    <source>
        <dbReference type="ARBA" id="ARBA00022723"/>
    </source>
</evidence>
<dbReference type="Pfam" id="PF13307">
    <property type="entry name" value="Helicase_C_2"/>
    <property type="match status" value="1"/>
</dbReference>
<dbReference type="Pfam" id="PF06733">
    <property type="entry name" value="DEAD_2"/>
    <property type="match status" value="1"/>
</dbReference>
<evidence type="ECO:0000256" key="9">
    <source>
        <dbReference type="ARBA" id="ARBA00023014"/>
    </source>
</evidence>
<dbReference type="AlphaFoldDB" id="A0A381QMT0"/>